<feature type="binding site" evidence="4">
    <location>
        <position position="203"/>
    </location>
    <ligand>
        <name>FAD</name>
        <dbReference type="ChEBI" id="CHEBI:57692"/>
    </ligand>
</feature>
<keyword evidence="8" id="KW-0503">Monooxygenase</keyword>
<dbReference type="AlphaFoldDB" id="A0A1H4QQQ7"/>
<gene>
    <name evidence="8" type="ORF">SAMN04490220_1085</name>
</gene>
<dbReference type="InterPro" id="IPR024719">
    <property type="entry name" value="HpaB/PvcC/4-BUDH_C"/>
</dbReference>
<evidence type="ECO:0000256" key="4">
    <source>
        <dbReference type="PIRSR" id="PIRSR000331-2"/>
    </source>
</evidence>
<dbReference type="PANTHER" id="PTHR36117:SF3">
    <property type="entry name" value="4-HYDROXYPHENYLACETATE 3-MONOOXYGENASE-RELATED"/>
    <property type="match status" value="1"/>
</dbReference>
<keyword evidence="2 4" id="KW-0274">FAD</keyword>
<accession>A0A1H4QQQ7</accession>
<dbReference type="GO" id="GO:0016627">
    <property type="term" value="F:oxidoreductase activity, acting on the CH-CH group of donors"/>
    <property type="evidence" value="ECO:0007669"/>
    <property type="project" value="InterPro"/>
</dbReference>
<evidence type="ECO:0000259" key="6">
    <source>
        <dbReference type="Pfam" id="PF03241"/>
    </source>
</evidence>
<dbReference type="EMBL" id="FNTL01000004">
    <property type="protein sequence ID" value="SEC21851.1"/>
    <property type="molecule type" value="Genomic_DNA"/>
</dbReference>
<dbReference type="InterPro" id="IPR009100">
    <property type="entry name" value="AcylCoA_DH/oxidase_NM_dom_sf"/>
</dbReference>
<evidence type="ECO:0000256" key="2">
    <source>
        <dbReference type="ARBA" id="ARBA00022827"/>
    </source>
</evidence>
<dbReference type="RefSeq" id="WP_083400693.1">
    <property type="nucleotide sequence ID" value="NZ_FNTL01000004.1"/>
</dbReference>
<organism evidence="8 9">
    <name type="scientific">Rhodococcus jostii</name>
    <dbReference type="NCBI Taxonomy" id="132919"/>
    <lineage>
        <taxon>Bacteria</taxon>
        <taxon>Bacillati</taxon>
        <taxon>Actinomycetota</taxon>
        <taxon>Actinomycetes</taxon>
        <taxon>Mycobacteriales</taxon>
        <taxon>Nocardiaceae</taxon>
        <taxon>Rhodococcus</taxon>
    </lineage>
</organism>
<dbReference type="InterPro" id="IPR004925">
    <property type="entry name" value="HpaB/PvcC/4-BUDH"/>
</dbReference>
<dbReference type="Pfam" id="PF11794">
    <property type="entry name" value="HpaB_N"/>
    <property type="match status" value="1"/>
</dbReference>
<dbReference type="SUPFAM" id="SSF47203">
    <property type="entry name" value="Acyl-CoA dehydrogenase C-terminal domain-like"/>
    <property type="match status" value="1"/>
</dbReference>
<evidence type="ECO:0000256" key="1">
    <source>
        <dbReference type="ARBA" id="ARBA00022630"/>
    </source>
</evidence>
<reference evidence="9" key="1">
    <citation type="submission" date="2016-10" db="EMBL/GenBank/DDBJ databases">
        <authorList>
            <person name="Varghese N."/>
        </authorList>
    </citation>
    <scope>NUCLEOTIDE SEQUENCE [LARGE SCALE GENOMIC DNA]</scope>
    <source>
        <strain evidence="9">DSM 44719</strain>
    </source>
</reference>
<dbReference type="Gene3D" id="2.40.110.10">
    <property type="entry name" value="Butyryl-CoA Dehydrogenase, subunit A, domain 2"/>
    <property type="match status" value="1"/>
</dbReference>
<dbReference type="InterPro" id="IPR036250">
    <property type="entry name" value="AcylCo_DH-like_C"/>
</dbReference>
<protein>
    <submittedName>
        <fullName evidence="8">4-hydroxyphenylacetate 3-monooxygenase</fullName>
    </submittedName>
</protein>
<feature type="domain" description="HpaB/PvcC/4-BUDH N-terminal" evidence="7">
    <location>
        <begin position="24"/>
        <end position="288"/>
    </location>
</feature>
<feature type="domain" description="HpaB/PvcC/4-BUDH C-terminal" evidence="6">
    <location>
        <begin position="302"/>
        <end position="496"/>
    </location>
</feature>
<evidence type="ECO:0000259" key="7">
    <source>
        <dbReference type="Pfam" id="PF11794"/>
    </source>
</evidence>
<dbReference type="Gene3D" id="1.20.140.10">
    <property type="entry name" value="Butyryl-CoA Dehydrogenase, subunit A, domain 3"/>
    <property type="match status" value="1"/>
</dbReference>
<dbReference type="Pfam" id="PF03241">
    <property type="entry name" value="HpaB"/>
    <property type="match status" value="1"/>
</dbReference>
<dbReference type="OrthoDB" id="9785230at2"/>
<dbReference type="SUPFAM" id="SSF56645">
    <property type="entry name" value="Acyl-CoA dehydrogenase NM domain-like"/>
    <property type="match status" value="1"/>
</dbReference>
<evidence type="ECO:0000256" key="5">
    <source>
        <dbReference type="SAM" id="MobiDB-lite"/>
    </source>
</evidence>
<dbReference type="Gene3D" id="1.10.3140.10">
    <property type="entry name" value="4-hydroxybutyryl-coa dehydratase, domain 1"/>
    <property type="match status" value="1"/>
</dbReference>
<dbReference type="GO" id="GO:0004497">
    <property type="term" value="F:monooxygenase activity"/>
    <property type="evidence" value="ECO:0007669"/>
    <property type="project" value="UniProtKB-KW"/>
</dbReference>
<evidence type="ECO:0000313" key="8">
    <source>
        <dbReference type="EMBL" id="SEC21851.1"/>
    </source>
</evidence>
<feature type="region of interest" description="Disordered" evidence="5">
    <location>
        <begin position="1"/>
        <end position="25"/>
    </location>
</feature>
<dbReference type="InterPro" id="IPR046373">
    <property type="entry name" value="Acyl-CoA_Oxase/DH_mid-dom_sf"/>
</dbReference>
<keyword evidence="1" id="KW-0285">Flavoprotein</keyword>
<sequence>MTTSTNPQADTGVASPADVKEPPTGAQFLESLRDGRVIYFDGEEINDVTTHPAFATSARSYARMYDSLHDPKRRDVLTYVTERNTRTHKFYKMAETKDDLYQARDAIAEWARMNFGALSRGPDYKAALVASLAADADFYGEYAGNVRRWYEKVTDEVAFVNLSLLNPAGDRSKRPAEQRDVYMHVVKEREDGIVVRGARMISTGAAFSQVTYVSQYIPAGGLADDEADFALGFFLPMNAPGVKFIGRGSFESLAKKVGSPFDYPLSSRFDESDLGVVLDDVFIPWENVTAYRNPQTVNGLFSRGFAQRFTFHAAVRTAVKLDFICGLLLKATEMQGMSGFRGVQAQVGELIGLRHGIWGLNAGMIADAHPGPGGYLLPNTEYGMQWRQIYGETFTKARTIFLNILAGSFIQIPSTAKDFKNPVIRGYLDQYWKASKGTAEERVKLMRIIWDMFSTEFGGRTEIHERTFAGSYEANRIETWSAAEHRGLSDQFRSMVDECMSQYDLDGFTDPSWSAVPWTTNAPVAIQ</sequence>
<evidence type="ECO:0000256" key="3">
    <source>
        <dbReference type="ARBA" id="ARBA00023002"/>
    </source>
</evidence>
<dbReference type="PIRSF" id="PIRSF000331">
    <property type="entry name" value="HpaA_HpaB"/>
    <property type="match status" value="1"/>
</dbReference>
<dbReference type="Proteomes" id="UP000183407">
    <property type="component" value="Unassembled WGS sequence"/>
</dbReference>
<dbReference type="InterPro" id="IPR024674">
    <property type="entry name" value="HpaB/PvcC/4-BUDH_N"/>
</dbReference>
<proteinExistence type="predicted"/>
<name>A0A1H4QQQ7_RHOJO</name>
<evidence type="ECO:0000313" key="9">
    <source>
        <dbReference type="Proteomes" id="UP000183407"/>
    </source>
</evidence>
<dbReference type="PANTHER" id="PTHR36117">
    <property type="entry name" value="4-HYDROXYPHENYLACETATE 3-MONOOXYGENASE-RELATED"/>
    <property type="match status" value="1"/>
</dbReference>
<keyword evidence="3" id="KW-0560">Oxidoreductase</keyword>